<evidence type="ECO:0000313" key="2">
    <source>
        <dbReference type="Proteomes" id="UP000792457"/>
    </source>
</evidence>
<reference evidence="1" key="1">
    <citation type="submission" date="2013-04" db="EMBL/GenBank/DDBJ databases">
        <authorList>
            <person name="Qu J."/>
            <person name="Murali S.C."/>
            <person name="Bandaranaike D."/>
            <person name="Bellair M."/>
            <person name="Blankenburg K."/>
            <person name="Chao H."/>
            <person name="Dinh H."/>
            <person name="Doddapaneni H."/>
            <person name="Downs B."/>
            <person name="Dugan-Rocha S."/>
            <person name="Elkadiri S."/>
            <person name="Gnanaolivu R.D."/>
            <person name="Hernandez B."/>
            <person name="Javaid M."/>
            <person name="Jayaseelan J.C."/>
            <person name="Lee S."/>
            <person name="Li M."/>
            <person name="Ming W."/>
            <person name="Munidasa M."/>
            <person name="Muniz J."/>
            <person name="Nguyen L."/>
            <person name="Ongeri F."/>
            <person name="Osuji N."/>
            <person name="Pu L.-L."/>
            <person name="Puazo M."/>
            <person name="Qu C."/>
            <person name="Quiroz J."/>
            <person name="Raj R."/>
            <person name="Weissenberger G."/>
            <person name="Xin Y."/>
            <person name="Zou X."/>
            <person name="Han Y."/>
            <person name="Richards S."/>
            <person name="Worley K."/>
            <person name="Muzny D."/>
            <person name="Gibbs R."/>
        </authorList>
    </citation>
    <scope>NUCLEOTIDE SEQUENCE</scope>
    <source>
        <strain evidence="1">Sampled in the wild</strain>
    </source>
</reference>
<gene>
    <name evidence="1" type="ORF">J437_LFUL019359</name>
</gene>
<dbReference type="OrthoDB" id="6612923at2759"/>
<accession>A0A8K0PCH2</accession>
<protein>
    <submittedName>
        <fullName evidence="1">Uncharacterized protein</fullName>
    </submittedName>
</protein>
<evidence type="ECO:0000313" key="1">
    <source>
        <dbReference type="EMBL" id="KAG8239763.1"/>
    </source>
</evidence>
<comment type="caution">
    <text evidence="1">The sequence shown here is derived from an EMBL/GenBank/DDBJ whole genome shotgun (WGS) entry which is preliminary data.</text>
</comment>
<organism evidence="1 2">
    <name type="scientific">Ladona fulva</name>
    <name type="common">Scarce chaser dragonfly</name>
    <name type="synonym">Libellula fulva</name>
    <dbReference type="NCBI Taxonomy" id="123851"/>
    <lineage>
        <taxon>Eukaryota</taxon>
        <taxon>Metazoa</taxon>
        <taxon>Ecdysozoa</taxon>
        <taxon>Arthropoda</taxon>
        <taxon>Hexapoda</taxon>
        <taxon>Insecta</taxon>
        <taxon>Pterygota</taxon>
        <taxon>Palaeoptera</taxon>
        <taxon>Odonata</taxon>
        <taxon>Epiprocta</taxon>
        <taxon>Anisoptera</taxon>
        <taxon>Libelluloidea</taxon>
        <taxon>Libellulidae</taxon>
        <taxon>Ladona</taxon>
    </lineage>
</organism>
<reference evidence="1" key="2">
    <citation type="submission" date="2017-10" db="EMBL/GenBank/DDBJ databases">
        <title>Ladona fulva Genome sequencing and assembly.</title>
        <authorList>
            <person name="Murali S."/>
            <person name="Richards S."/>
            <person name="Bandaranaike D."/>
            <person name="Bellair M."/>
            <person name="Blankenburg K."/>
            <person name="Chao H."/>
            <person name="Dinh H."/>
            <person name="Doddapaneni H."/>
            <person name="Dugan-Rocha S."/>
            <person name="Elkadiri S."/>
            <person name="Gnanaolivu R."/>
            <person name="Hernandez B."/>
            <person name="Skinner E."/>
            <person name="Javaid M."/>
            <person name="Lee S."/>
            <person name="Li M."/>
            <person name="Ming W."/>
            <person name="Munidasa M."/>
            <person name="Muniz J."/>
            <person name="Nguyen L."/>
            <person name="Hughes D."/>
            <person name="Osuji N."/>
            <person name="Pu L.-L."/>
            <person name="Puazo M."/>
            <person name="Qu C."/>
            <person name="Quiroz J."/>
            <person name="Raj R."/>
            <person name="Weissenberger G."/>
            <person name="Xin Y."/>
            <person name="Zou X."/>
            <person name="Han Y."/>
            <person name="Worley K."/>
            <person name="Muzny D."/>
            <person name="Gibbs R."/>
        </authorList>
    </citation>
    <scope>NUCLEOTIDE SEQUENCE</scope>
    <source>
        <strain evidence="1">Sampled in the wild</strain>
    </source>
</reference>
<keyword evidence="2" id="KW-1185">Reference proteome</keyword>
<dbReference type="EMBL" id="KZ309924">
    <property type="protein sequence ID" value="KAG8239763.1"/>
    <property type="molecule type" value="Genomic_DNA"/>
</dbReference>
<sequence>MSSFTVDIPAYSFITETVTGYFRFYKCVTRGESDKEISWWKATELRQVMLCTGTYIFLNIMSRDVYVHFLAFTYFMKSVTQKLTSFIANNFSNFYG</sequence>
<proteinExistence type="predicted"/>
<dbReference type="AlphaFoldDB" id="A0A8K0PCH2"/>
<name>A0A8K0PCH2_LADFU</name>
<dbReference type="Proteomes" id="UP000792457">
    <property type="component" value="Unassembled WGS sequence"/>
</dbReference>